<organism evidence="3 4">
    <name type="scientific">Metarhizium robertsii</name>
    <dbReference type="NCBI Taxonomy" id="568076"/>
    <lineage>
        <taxon>Eukaryota</taxon>
        <taxon>Fungi</taxon>
        <taxon>Dikarya</taxon>
        <taxon>Ascomycota</taxon>
        <taxon>Pezizomycotina</taxon>
        <taxon>Sordariomycetes</taxon>
        <taxon>Hypocreomycetidae</taxon>
        <taxon>Hypocreales</taxon>
        <taxon>Clavicipitaceae</taxon>
        <taxon>Metarhizium</taxon>
    </lineage>
</organism>
<dbReference type="Gene3D" id="3.40.33.10">
    <property type="entry name" value="CAP"/>
    <property type="match status" value="1"/>
</dbReference>
<dbReference type="Pfam" id="PF00188">
    <property type="entry name" value="CAP"/>
    <property type="match status" value="1"/>
</dbReference>
<dbReference type="HOGENOM" id="CLU_035730_6_3_1"/>
<evidence type="ECO:0000313" key="4">
    <source>
        <dbReference type="Proteomes" id="UP000030151"/>
    </source>
</evidence>
<reference evidence="3 4" key="1">
    <citation type="submission" date="2014-02" db="EMBL/GenBank/DDBJ databases">
        <title>The genome sequence of the entomopathogenic fungus Metarhizium robertsii ARSEF 2575.</title>
        <authorList>
            <person name="Giuliano Garisto Donzelli B."/>
            <person name="Roe B.A."/>
            <person name="Macmil S.L."/>
            <person name="Krasnoff S.B."/>
            <person name="Gibson D.M."/>
        </authorList>
    </citation>
    <scope>NUCLEOTIDE SEQUENCE [LARGE SCALE GENOMIC DNA]</scope>
    <source>
        <strain evidence="3 4">ARSEF 2575</strain>
    </source>
</reference>
<proteinExistence type="predicted"/>
<dbReference type="OrthoDB" id="337038at2759"/>
<dbReference type="eggNOG" id="KOG3017">
    <property type="taxonomic scope" value="Eukaryota"/>
</dbReference>
<name>A0A0A1V2E9_9HYPO</name>
<gene>
    <name evidence="3" type="ORF">X797_003557</name>
</gene>
<dbReference type="InterPro" id="IPR018244">
    <property type="entry name" value="Allrgn_V5/Tpx1_CS"/>
</dbReference>
<feature type="domain" description="SCP" evidence="2">
    <location>
        <begin position="29"/>
        <end position="157"/>
    </location>
</feature>
<keyword evidence="1" id="KW-0732">Signal</keyword>
<dbReference type="InterPro" id="IPR035940">
    <property type="entry name" value="CAP_sf"/>
</dbReference>
<protein>
    <submittedName>
        <fullName evidence="3">Cysteine-rich secretory protein</fullName>
    </submittedName>
</protein>
<dbReference type="EMBL" id="JELW01000003">
    <property type="protein sequence ID" value="EXV03758.1"/>
    <property type="molecule type" value="Genomic_DNA"/>
</dbReference>
<dbReference type="InterPro" id="IPR001283">
    <property type="entry name" value="CRISP-related"/>
</dbReference>
<dbReference type="PANTHER" id="PTHR10334">
    <property type="entry name" value="CYSTEINE-RICH SECRETORY PROTEIN-RELATED"/>
    <property type="match status" value="1"/>
</dbReference>
<accession>A0A0A1V2E9</accession>
<dbReference type="InterPro" id="IPR014044">
    <property type="entry name" value="CAP_dom"/>
</dbReference>
<sequence length="177" mass="19047">MRLSSILTLATAGMATAAPAELQQRPRGNFKAEMLAAHNFFRGQHGANPLSWKGNLASKAQDWADTCRWSHDSAGENLAAGTGLASWGSFVNLWGAERTKYNWADPGFSPDTGHFTQVVWKATQSFGCGWNTCRGGKGKASGVYVVCKYAPAGNYVGQFADNVGEQTEGEASDVWHK</sequence>
<evidence type="ECO:0000313" key="3">
    <source>
        <dbReference type="EMBL" id="EXV03758.1"/>
    </source>
</evidence>
<dbReference type="Proteomes" id="UP000030151">
    <property type="component" value="Unassembled WGS sequence"/>
</dbReference>
<dbReference type="PROSITE" id="PS01009">
    <property type="entry name" value="CRISP_1"/>
    <property type="match status" value="1"/>
</dbReference>
<dbReference type="SMART" id="SM00198">
    <property type="entry name" value="SCP"/>
    <property type="match status" value="1"/>
</dbReference>
<evidence type="ECO:0000259" key="2">
    <source>
        <dbReference type="SMART" id="SM00198"/>
    </source>
</evidence>
<evidence type="ECO:0000256" key="1">
    <source>
        <dbReference type="SAM" id="SignalP"/>
    </source>
</evidence>
<feature type="signal peptide" evidence="1">
    <location>
        <begin position="1"/>
        <end position="17"/>
    </location>
</feature>
<dbReference type="GO" id="GO:0005576">
    <property type="term" value="C:extracellular region"/>
    <property type="evidence" value="ECO:0007669"/>
    <property type="project" value="InterPro"/>
</dbReference>
<dbReference type="SUPFAM" id="SSF55797">
    <property type="entry name" value="PR-1-like"/>
    <property type="match status" value="1"/>
</dbReference>
<comment type="caution">
    <text evidence="3">The sequence shown here is derived from an EMBL/GenBank/DDBJ whole genome shotgun (WGS) entry which is preliminary data.</text>
</comment>
<feature type="chain" id="PRO_5001992235" evidence="1">
    <location>
        <begin position="18"/>
        <end position="177"/>
    </location>
</feature>
<dbReference type="AlphaFoldDB" id="A0A0A1V2E9"/>
<dbReference type="PRINTS" id="PR00837">
    <property type="entry name" value="V5TPXLIKE"/>
</dbReference>